<evidence type="ECO:0000256" key="12">
    <source>
        <dbReference type="ARBA" id="ARBA00025324"/>
    </source>
</evidence>
<dbReference type="GO" id="GO:0016746">
    <property type="term" value="F:acyltransferase activity"/>
    <property type="evidence" value="ECO:0007669"/>
    <property type="project" value="UniProtKB-KW"/>
</dbReference>
<proteinExistence type="inferred from homology"/>
<evidence type="ECO:0000256" key="8">
    <source>
        <dbReference type="ARBA" id="ARBA00023315"/>
    </source>
</evidence>
<evidence type="ECO:0000256" key="4">
    <source>
        <dbReference type="ARBA" id="ARBA00022692"/>
    </source>
</evidence>
<gene>
    <name evidence="14" type="ORF">WCV65_07935</name>
</gene>
<evidence type="ECO:0000256" key="2">
    <source>
        <dbReference type="ARBA" id="ARBA00022475"/>
    </source>
</evidence>
<evidence type="ECO:0000256" key="10">
    <source>
        <dbReference type="ARBA" id="ARBA00023603"/>
    </source>
</evidence>
<dbReference type="Proteomes" id="UP001377337">
    <property type="component" value="Chromosome"/>
</dbReference>
<accession>A0ABZ2NLJ8</accession>
<comment type="pathway">
    <text evidence="9">Carotenoid biosynthesis; staphyloxanthin biosynthesis; staphyloxanthin from farnesyl diphosphate: step 5/5.</text>
</comment>
<evidence type="ECO:0000256" key="7">
    <source>
        <dbReference type="ARBA" id="ARBA00023136"/>
    </source>
</evidence>
<evidence type="ECO:0000256" key="13">
    <source>
        <dbReference type="SAM" id="Phobius"/>
    </source>
</evidence>
<comment type="function">
    <text evidence="12">Catalyzes the acylation of glycosyl-4,4'-diaponeurosporenoate, i.e. the esterification of glucose at the C6'' position with the carboxyl group of the C(15) fatty acid 12-methyltetradecanoic acid, to yield staphyloxanthin. This is the last step in the biosynthesis of this orange pigment, present in most staphylococci strains.</text>
</comment>
<sequence length="169" mass="20359">MNPFWLIAVNAILLLFIQFGTAWILSCIPSKNFRRSSFLYKKRKWEREGRFYERLSIRRWKDRLPEAGGWFEKGYSKKSLQGTNEENIDRFIIETRRGELAHWLQILPSFLFFLWNSPLGGWIIVSYALAFNLPFIAIQRYNRIRLIRVSETKKRVQKKILLKKPNRFT</sequence>
<comment type="similarity">
    <text evidence="10">Belongs to the acyltransferase CrtO family.</text>
</comment>
<organism evidence="14 15">
    <name type="scientific">Metabacillus sediminis</name>
    <dbReference type="NCBI Taxonomy" id="3117746"/>
    <lineage>
        <taxon>Bacteria</taxon>
        <taxon>Bacillati</taxon>
        <taxon>Bacillota</taxon>
        <taxon>Bacilli</taxon>
        <taxon>Bacillales</taxon>
        <taxon>Bacillaceae</taxon>
        <taxon>Metabacillus</taxon>
    </lineage>
</organism>
<evidence type="ECO:0000313" key="14">
    <source>
        <dbReference type="EMBL" id="WXB98389.1"/>
    </source>
</evidence>
<dbReference type="EMBL" id="CP147407">
    <property type="protein sequence ID" value="WXB98389.1"/>
    <property type="molecule type" value="Genomic_DNA"/>
</dbReference>
<feature type="transmembrane region" description="Helical" evidence="13">
    <location>
        <begin position="100"/>
        <end position="115"/>
    </location>
</feature>
<comment type="subcellular location">
    <subcellularLocation>
        <location evidence="1">Cell membrane</location>
        <topology evidence="1">Single-pass membrane protein</topology>
    </subcellularLocation>
</comment>
<keyword evidence="5" id="KW-0732">Signal</keyword>
<evidence type="ECO:0000256" key="3">
    <source>
        <dbReference type="ARBA" id="ARBA00022679"/>
    </source>
</evidence>
<feature type="transmembrane region" description="Helical" evidence="13">
    <location>
        <begin position="6"/>
        <end position="28"/>
    </location>
</feature>
<name>A0ABZ2NLJ8_9BACI</name>
<evidence type="ECO:0000256" key="5">
    <source>
        <dbReference type="ARBA" id="ARBA00022729"/>
    </source>
</evidence>
<keyword evidence="4 13" id="KW-0812">Transmembrane</keyword>
<keyword evidence="15" id="KW-1185">Reference proteome</keyword>
<protein>
    <recommendedName>
        <fullName evidence="11">Glycosyl-4,4'-diaponeurosporenoate acyltransferase</fullName>
    </recommendedName>
</protein>
<evidence type="ECO:0000256" key="11">
    <source>
        <dbReference type="ARBA" id="ARBA00023667"/>
    </source>
</evidence>
<evidence type="ECO:0000256" key="1">
    <source>
        <dbReference type="ARBA" id="ARBA00004162"/>
    </source>
</evidence>
<keyword evidence="7 13" id="KW-0472">Membrane</keyword>
<feature type="transmembrane region" description="Helical" evidence="13">
    <location>
        <begin position="121"/>
        <end position="138"/>
    </location>
</feature>
<evidence type="ECO:0000256" key="6">
    <source>
        <dbReference type="ARBA" id="ARBA00022989"/>
    </source>
</evidence>
<keyword evidence="2" id="KW-1003">Cell membrane</keyword>
<keyword evidence="6 13" id="KW-1133">Transmembrane helix</keyword>
<evidence type="ECO:0000313" key="15">
    <source>
        <dbReference type="Proteomes" id="UP001377337"/>
    </source>
</evidence>
<dbReference type="InterPro" id="IPR044021">
    <property type="entry name" value="CrtO"/>
</dbReference>
<dbReference type="Pfam" id="PF18927">
    <property type="entry name" value="CrtO"/>
    <property type="match status" value="1"/>
</dbReference>
<evidence type="ECO:0000256" key="9">
    <source>
        <dbReference type="ARBA" id="ARBA00023588"/>
    </source>
</evidence>
<keyword evidence="3" id="KW-0808">Transferase</keyword>
<reference evidence="14 15" key="1">
    <citation type="submission" date="2024-02" db="EMBL/GenBank/DDBJ databases">
        <title>Seven novel Bacillus-like species.</title>
        <authorList>
            <person name="Liu G."/>
        </authorList>
    </citation>
    <scope>NUCLEOTIDE SEQUENCE [LARGE SCALE GENOMIC DNA]</scope>
    <source>
        <strain evidence="14 15">FJAT-52054</strain>
    </source>
</reference>
<keyword evidence="8 14" id="KW-0012">Acyltransferase</keyword>
<dbReference type="RefSeq" id="WP_035413791.1">
    <property type="nucleotide sequence ID" value="NZ_CP147407.1"/>
</dbReference>